<proteinExistence type="predicted"/>
<keyword evidence="1" id="KW-0862">Zinc</keyword>
<keyword evidence="2" id="KW-0472">Membrane</keyword>
<dbReference type="AlphaFoldDB" id="A0A843VMM3"/>
<dbReference type="InterPro" id="IPR013083">
    <property type="entry name" value="Znf_RING/FYVE/PHD"/>
</dbReference>
<accession>A0A843VMM3</accession>
<protein>
    <recommendedName>
        <fullName evidence="3">RING-type domain-containing protein</fullName>
    </recommendedName>
</protein>
<dbReference type="Gene3D" id="3.30.40.10">
    <property type="entry name" value="Zinc/RING finger domain, C3HC4 (zinc finger)"/>
    <property type="match status" value="1"/>
</dbReference>
<evidence type="ECO:0000256" key="1">
    <source>
        <dbReference type="PROSITE-ProRule" id="PRU00175"/>
    </source>
</evidence>
<dbReference type="OrthoDB" id="1902618at2759"/>
<dbReference type="Proteomes" id="UP000652761">
    <property type="component" value="Unassembled WGS sequence"/>
</dbReference>
<dbReference type="CDD" id="cd16454">
    <property type="entry name" value="RING-H2_PA-TM-RING"/>
    <property type="match status" value="1"/>
</dbReference>
<evidence type="ECO:0000259" key="3">
    <source>
        <dbReference type="PROSITE" id="PS50089"/>
    </source>
</evidence>
<evidence type="ECO:0000313" key="5">
    <source>
        <dbReference type="Proteomes" id="UP000652761"/>
    </source>
</evidence>
<evidence type="ECO:0000256" key="2">
    <source>
        <dbReference type="SAM" id="Phobius"/>
    </source>
</evidence>
<keyword evidence="1" id="KW-0863">Zinc-finger</keyword>
<feature type="domain" description="RING-type" evidence="3">
    <location>
        <begin position="107"/>
        <end position="149"/>
    </location>
</feature>
<feature type="transmembrane region" description="Helical" evidence="2">
    <location>
        <begin position="179"/>
        <end position="197"/>
    </location>
</feature>
<keyword evidence="1" id="KW-0479">Metal-binding</keyword>
<name>A0A843VMM3_COLES</name>
<dbReference type="PANTHER" id="PTHR36394:SF1">
    <property type="entry name" value="OS01G0277700 PROTEIN"/>
    <property type="match status" value="1"/>
</dbReference>
<dbReference type="SUPFAM" id="SSF57850">
    <property type="entry name" value="RING/U-box"/>
    <property type="match status" value="1"/>
</dbReference>
<dbReference type="GO" id="GO:0008270">
    <property type="term" value="F:zinc ion binding"/>
    <property type="evidence" value="ECO:0007669"/>
    <property type="project" value="UniProtKB-KW"/>
</dbReference>
<keyword evidence="2" id="KW-0812">Transmembrane</keyword>
<reference evidence="4" key="1">
    <citation type="submission" date="2017-07" db="EMBL/GenBank/DDBJ databases">
        <title>Taro Niue Genome Assembly and Annotation.</title>
        <authorList>
            <person name="Atibalentja N."/>
            <person name="Keating K."/>
            <person name="Fields C.J."/>
        </authorList>
    </citation>
    <scope>NUCLEOTIDE SEQUENCE</scope>
    <source>
        <strain evidence="4">Niue_2</strain>
        <tissue evidence="4">Leaf</tissue>
    </source>
</reference>
<dbReference type="Pfam" id="PF13639">
    <property type="entry name" value="zf-RING_2"/>
    <property type="match status" value="1"/>
</dbReference>
<keyword evidence="2" id="KW-1133">Transmembrane helix</keyword>
<organism evidence="4 5">
    <name type="scientific">Colocasia esculenta</name>
    <name type="common">Wild taro</name>
    <name type="synonym">Arum esculentum</name>
    <dbReference type="NCBI Taxonomy" id="4460"/>
    <lineage>
        <taxon>Eukaryota</taxon>
        <taxon>Viridiplantae</taxon>
        <taxon>Streptophyta</taxon>
        <taxon>Embryophyta</taxon>
        <taxon>Tracheophyta</taxon>
        <taxon>Spermatophyta</taxon>
        <taxon>Magnoliopsida</taxon>
        <taxon>Liliopsida</taxon>
        <taxon>Araceae</taxon>
        <taxon>Aroideae</taxon>
        <taxon>Colocasieae</taxon>
        <taxon>Colocasia</taxon>
    </lineage>
</organism>
<keyword evidence="5" id="KW-1185">Reference proteome</keyword>
<dbReference type="SMART" id="SM00184">
    <property type="entry name" value="RING"/>
    <property type="match status" value="1"/>
</dbReference>
<dbReference type="EMBL" id="NMUH01002478">
    <property type="protein sequence ID" value="MQM00233.1"/>
    <property type="molecule type" value="Genomic_DNA"/>
</dbReference>
<sequence>MEITSLSLFLLGFAVLPPCLTALFLLLRALSSSITSIYRFPARAHLTWLPDSPFLHGYEGCAAAAGTPDSVALLCMEELRVVTYQQPALPPGEQQQPQPQPRPAVECAFCLSAVEGGQEVRELRCAHLFHRECLDRWLCHRQRTCPLCRNTITVMTSLVALSFYGASQLKFHWVERYDKVLVGSVLCLVGILTYVFHDHEGDGGHSLDDHHLHRKLVTL</sequence>
<evidence type="ECO:0000313" key="4">
    <source>
        <dbReference type="EMBL" id="MQM00233.1"/>
    </source>
</evidence>
<dbReference type="InterPro" id="IPR001841">
    <property type="entry name" value="Znf_RING"/>
</dbReference>
<dbReference type="PANTHER" id="PTHR36394">
    <property type="entry name" value="OS01G0277700 PROTEIN"/>
    <property type="match status" value="1"/>
</dbReference>
<gene>
    <name evidence="4" type="ORF">Taro_032969</name>
</gene>
<dbReference type="PROSITE" id="PS50089">
    <property type="entry name" value="ZF_RING_2"/>
    <property type="match status" value="1"/>
</dbReference>
<comment type="caution">
    <text evidence="4">The sequence shown here is derived from an EMBL/GenBank/DDBJ whole genome shotgun (WGS) entry which is preliminary data.</text>
</comment>